<keyword evidence="3" id="KW-1185">Reference proteome</keyword>
<feature type="signal peptide" evidence="1">
    <location>
        <begin position="1"/>
        <end position="21"/>
    </location>
</feature>
<feature type="chain" id="PRO_5045655106" evidence="1">
    <location>
        <begin position="22"/>
        <end position="144"/>
    </location>
</feature>
<dbReference type="RefSeq" id="WP_378314320.1">
    <property type="nucleotide sequence ID" value="NZ_JBHUKS010000041.1"/>
</dbReference>
<gene>
    <name evidence="2" type="ORF">ACFSVL_45765</name>
</gene>
<comment type="caution">
    <text evidence="2">The sequence shown here is derived from an EMBL/GenBank/DDBJ whole genome shotgun (WGS) entry which is preliminary data.</text>
</comment>
<dbReference type="Proteomes" id="UP001597483">
    <property type="component" value="Unassembled WGS sequence"/>
</dbReference>
<name>A0ABW5HNQ5_9PSEU</name>
<protein>
    <submittedName>
        <fullName evidence="2">Uncharacterized protein</fullName>
    </submittedName>
</protein>
<evidence type="ECO:0000256" key="1">
    <source>
        <dbReference type="SAM" id="SignalP"/>
    </source>
</evidence>
<dbReference type="EMBL" id="JBHUKS010000041">
    <property type="protein sequence ID" value="MFD2474787.1"/>
    <property type="molecule type" value="Genomic_DNA"/>
</dbReference>
<accession>A0ABW5HNQ5</accession>
<organism evidence="2 3">
    <name type="scientific">Amycolatopsis silviterrae</name>
    <dbReference type="NCBI Taxonomy" id="1656914"/>
    <lineage>
        <taxon>Bacteria</taxon>
        <taxon>Bacillati</taxon>
        <taxon>Actinomycetota</taxon>
        <taxon>Actinomycetes</taxon>
        <taxon>Pseudonocardiales</taxon>
        <taxon>Pseudonocardiaceae</taxon>
        <taxon>Amycolatopsis</taxon>
    </lineage>
</organism>
<evidence type="ECO:0000313" key="2">
    <source>
        <dbReference type="EMBL" id="MFD2474787.1"/>
    </source>
</evidence>
<reference evidence="3" key="1">
    <citation type="journal article" date="2019" name="Int. J. Syst. Evol. Microbiol.">
        <title>The Global Catalogue of Microorganisms (GCM) 10K type strain sequencing project: providing services to taxonomists for standard genome sequencing and annotation.</title>
        <authorList>
            <consortium name="The Broad Institute Genomics Platform"/>
            <consortium name="The Broad Institute Genome Sequencing Center for Infectious Disease"/>
            <person name="Wu L."/>
            <person name="Ma J."/>
        </authorList>
    </citation>
    <scope>NUCLEOTIDE SEQUENCE [LARGE SCALE GENOMIC DNA]</scope>
    <source>
        <strain evidence="3">CGMCC 4.7641</strain>
    </source>
</reference>
<evidence type="ECO:0000313" key="3">
    <source>
        <dbReference type="Proteomes" id="UP001597483"/>
    </source>
</evidence>
<sequence length="144" mass="15310">MITAGLTIAAALLLAAGYAVAATTGLFVCAVLLTVLAVAGVRASLRKADPPREPAPAGRRPDFPGYDHLAAAVSWCSTSRHAWDCDMRPILVRLLRNRSDGRAALGDELWPLADPSLSRSGDRDAPGPTLKTLERILDRLEAAR</sequence>
<keyword evidence="1" id="KW-0732">Signal</keyword>
<proteinExistence type="predicted"/>